<dbReference type="CTD" id="6612"/>
<dbReference type="GeneID" id="102983211"/>
<dbReference type="RefSeq" id="XP_054942432.1">
    <property type="nucleotide sequence ID" value="XM_055086457.1"/>
</dbReference>
<evidence type="ECO:0000313" key="1">
    <source>
        <dbReference type="Proteomes" id="UP000248484"/>
    </source>
</evidence>
<dbReference type="AlphaFoldDB" id="A0A9W2WTI2"/>
<gene>
    <name evidence="2" type="primary">SUMO3</name>
</gene>
<protein>
    <submittedName>
        <fullName evidence="2">Small ubiquitin-related modifier 3 isoform X2</fullName>
    </submittedName>
</protein>
<proteinExistence type="predicted"/>
<organism evidence="1 2">
    <name type="scientific">Physeter macrocephalus</name>
    <name type="common">Sperm whale</name>
    <name type="synonym">Physeter catodon</name>
    <dbReference type="NCBI Taxonomy" id="9755"/>
    <lineage>
        <taxon>Eukaryota</taxon>
        <taxon>Metazoa</taxon>
        <taxon>Chordata</taxon>
        <taxon>Craniata</taxon>
        <taxon>Vertebrata</taxon>
        <taxon>Euteleostomi</taxon>
        <taxon>Mammalia</taxon>
        <taxon>Eutheria</taxon>
        <taxon>Laurasiatheria</taxon>
        <taxon>Artiodactyla</taxon>
        <taxon>Whippomorpha</taxon>
        <taxon>Cetacea</taxon>
        <taxon>Odontoceti</taxon>
        <taxon>Physeteridae</taxon>
        <taxon>Physeter</taxon>
    </lineage>
</organism>
<keyword evidence="1" id="KW-1185">Reference proteome</keyword>
<evidence type="ECO:0000313" key="2">
    <source>
        <dbReference type="RefSeq" id="XP_054942432.1"/>
    </source>
</evidence>
<sequence length="138" mass="15268">MSGDVFVALLESEWWLRLGLRPSTFASVGPLPSTQFSFQTMRDSCPLFTSFHDKEPMLVCPPTVTRQTARPACGVWVTCEHDCALGPLGPLVLSDASAQSLPQSLSFQTLLLRGDHFQLQLFFSLFFGLVNETDSIQV</sequence>
<reference evidence="2" key="1">
    <citation type="submission" date="2025-08" db="UniProtKB">
        <authorList>
            <consortium name="RefSeq"/>
        </authorList>
    </citation>
    <scope>IDENTIFICATION</scope>
    <source>
        <tissue evidence="2">Muscle</tissue>
    </source>
</reference>
<accession>A0A9W2WTI2</accession>
<dbReference type="Proteomes" id="UP000248484">
    <property type="component" value="Chromosome 8"/>
</dbReference>
<name>A0A9W2WTI2_PHYMC</name>